<dbReference type="AlphaFoldDB" id="B6BGD8"/>
<dbReference type="CDD" id="cd04607">
    <property type="entry name" value="CBS_pair_NTP_transferase_assoc"/>
    <property type="match status" value="1"/>
</dbReference>
<dbReference type="RefSeq" id="WP_008335785.1">
    <property type="nucleotide sequence ID" value="NZ_AFRZ01000001.1"/>
</dbReference>
<dbReference type="InterPro" id="IPR029044">
    <property type="entry name" value="Nucleotide-diphossugar_trans"/>
</dbReference>
<name>B6BGD8_SULGG</name>
<organism evidence="3 4">
    <name type="scientific">Sulfurimonas gotlandica (strain DSM 19862 / JCM 16533 / GD1)</name>
    <dbReference type="NCBI Taxonomy" id="929558"/>
    <lineage>
        <taxon>Bacteria</taxon>
        <taxon>Pseudomonadati</taxon>
        <taxon>Campylobacterota</taxon>
        <taxon>Epsilonproteobacteria</taxon>
        <taxon>Campylobacterales</taxon>
        <taxon>Sulfurimonadaceae</taxon>
        <taxon>Sulfurimonas</taxon>
    </lineage>
</organism>
<accession>B6BGD8</accession>
<dbReference type="InterPro" id="IPR005835">
    <property type="entry name" value="NTP_transferase_dom"/>
</dbReference>
<reference evidence="3 4" key="1">
    <citation type="journal article" date="2012" name="Proc. Natl. Acad. Sci. U.S.A.">
        <title>Genome and physiology of a model Epsilonproteobacterium responsible for sulfide detoxification in marine oxygen depletion zones.</title>
        <authorList>
            <person name="Grote J."/>
            <person name="Schott T."/>
            <person name="Bruckner C.G."/>
            <person name="Glockner F.O."/>
            <person name="Jost G."/>
            <person name="Teeling H."/>
            <person name="Labrenz M."/>
            <person name="Jurgens K."/>
        </authorList>
    </citation>
    <scope>NUCLEOTIDE SEQUENCE [LARGE SCALE GENOMIC DNA]</scope>
    <source>
        <strain evidence="3 4">GD1</strain>
    </source>
</reference>
<keyword evidence="3" id="KW-0808">Transferase</keyword>
<dbReference type="CDD" id="cd06426">
    <property type="entry name" value="NTP_transferase_like_2"/>
    <property type="match status" value="1"/>
</dbReference>
<protein>
    <submittedName>
        <fullName evidence="3">Nucleotidyl transferase</fullName>
    </submittedName>
</protein>
<dbReference type="Pfam" id="PF00483">
    <property type="entry name" value="NTP_transferase"/>
    <property type="match status" value="1"/>
</dbReference>
<dbReference type="InterPro" id="IPR046342">
    <property type="entry name" value="CBS_dom_sf"/>
</dbReference>
<dbReference type="SUPFAM" id="SSF54631">
    <property type="entry name" value="CBS-domain pair"/>
    <property type="match status" value="1"/>
</dbReference>
<keyword evidence="1" id="KW-0129">CBS domain</keyword>
<dbReference type="Gene3D" id="3.10.580.10">
    <property type="entry name" value="CBS-domain"/>
    <property type="match status" value="1"/>
</dbReference>
<evidence type="ECO:0000313" key="4">
    <source>
        <dbReference type="Proteomes" id="UP000006431"/>
    </source>
</evidence>
<evidence type="ECO:0000313" key="3">
    <source>
        <dbReference type="EMBL" id="EHP29565.1"/>
    </source>
</evidence>
<dbReference type="InterPro" id="IPR000644">
    <property type="entry name" value="CBS_dom"/>
</dbReference>
<accession>H1FYD9</accession>
<dbReference type="Proteomes" id="UP000006431">
    <property type="component" value="Unassembled WGS sequence"/>
</dbReference>
<sequence length="353" mass="40367">MKSFAKVILGKDSNIRDVLEIIDSGDMRIALIVEANNKLIGTVSDGDIRRAFLKGATLDDPIEGIIFKDFTYAKAGDSKDKLIKLAKYNQIYIIPIIDENFILLGIEEVNDLIDTKEYANKVVLMVGGLGTRLRPLTDDMPKPLLKVGNKPILETIIDNFSKYGFKDFILSVNYKSEMIKKHFGNGSRFGVNIEYVQEDKRMGTAGALSLMREKLKDDFFVMNGDLLTNVNYEHLLNYHLNDNAVATMCVKEYDFQIPYGVVNIEHNHITSISEKPIHKFFVNAGIYMLSPSTLEFIPNNEFFDMPTLFDNLIQHKQKSISFPIREYWLDIGEIEEYKKANIEYLDIFEGKDE</sequence>
<dbReference type="PANTHER" id="PTHR22572">
    <property type="entry name" value="SUGAR-1-PHOSPHATE GUANYL TRANSFERASE"/>
    <property type="match status" value="1"/>
</dbReference>
<keyword evidence="4" id="KW-1185">Reference proteome</keyword>
<evidence type="ECO:0000259" key="2">
    <source>
        <dbReference type="PROSITE" id="PS51371"/>
    </source>
</evidence>
<dbReference type="PATRIC" id="fig|929558.5.peg.1036"/>
<dbReference type="GO" id="GO:0016740">
    <property type="term" value="F:transferase activity"/>
    <property type="evidence" value="ECO:0007669"/>
    <property type="project" value="UniProtKB-KW"/>
</dbReference>
<dbReference type="Gene3D" id="3.90.550.10">
    <property type="entry name" value="Spore Coat Polysaccharide Biosynthesis Protein SpsA, Chain A"/>
    <property type="match status" value="1"/>
</dbReference>
<dbReference type="PROSITE" id="PS51371">
    <property type="entry name" value="CBS"/>
    <property type="match status" value="1"/>
</dbReference>
<evidence type="ECO:0000256" key="1">
    <source>
        <dbReference type="PROSITE-ProRule" id="PRU00703"/>
    </source>
</evidence>
<dbReference type="InterPro" id="IPR050486">
    <property type="entry name" value="Mannose-1P_guanyltransferase"/>
</dbReference>
<comment type="caution">
    <text evidence="3">The sequence shown here is derived from an EMBL/GenBank/DDBJ whole genome shotgun (WGS) entry which is preliminary data.</text>
</comment>
<proteinExistence type="predicted"/>
<dbReference type="HOGENOM" id="CLU_045375_0_0_7"/>
<feature type="domain" description="CBS" evidence="2">
    <location>
        <begin position="1"/>
        <end position="58"/>
    </location>
</feature>
<dbReference type="EMBL" id="AFRZ01000001">
    <property type="protein sequence ID" value="EHP29565.1"/>
    <property type="molecule type" value="Genomic_DNA"/>
</dbReference>
<dbReference type="Pfam" id="PF00571">
    <property type="entry name" value="CBS"/>
    <property type="match status" value="1"/>
</dbReference>
<dbReference type="SUPFAM" id="SSF53448">
    <property type="entry name" value="Nucleotide-diphospho-sugar transferases"/>
    <property type="match status" value="1"/>
</dbReference>
<dbReference type="STRING" id="929558.SMGD1_1041"/>
<dbReference type="eggNOG" id="COG1208">
    <property type="taxonomic scope" value="Bacteria"/>
</dbReference>
<gene>
    <name evidence="3" type="ORF">SMGD1_1041</name>
</gene>
<dbReference type="OrthoDB" id="9788272at2"/>